<gene>
    <name evidence="15" type="primary">STC</name>
</gene>
<keyword evidence="4" id="KW-0677">Repeat</keyword>
<dbReference type="InterPro" id="IPR001374">
    <property type="entry name" value="R3H_dom"/>
</dbReference>
<dbReference type="FunFam" id="3.30.1370.50:FF:000007">
    <property type="entry name" value="Transcriptional repressor NF-X1"/>
    <property type="match status" value="1"/>
</dbReference>
<evidence type="ECO:0000256" key="5">
    <source>
        <dbReference type="ARBA" id="ARBA00022771"/>
    </source>
</evidence>
<dbReference type="GO" id="GO:0000977">
    <property type="term" value="F:RNA polymerase II transcription regulatory region sequence-specific DNA binding"/>
    <property type="evidence" value="ECO:0007669"/>
    <property type="project" value="TreeGrafter"/>
</dbReference>
<dbReference type="KEGG" id="agb:108915876"/>
<dbReference type="Gene3D" id="3.30.1370.50">
    <property type="entry name" value="R3H-like domain"/>
    <property type="match status" value="1"/>
</dbReference>
<keyword evidence="6" id="KW-0862">Zinc</keyword>
<keyword evidence="3" id="KW-0479">Metal-binding</keyword>
<dbReference type="EMBL" id="GALX01003148">
    <property type="protein sequence ID" value="JAB65318.1"/>
    <property type="molecule type" value="Transcribed_RNA"/>
</dbReference>
<feature type="region of interest" description="Disordered" evidence="11">
    <location>
        <begin position="50"/>
        <end position="209"/>
    </location>
</feature>
<dbReference type="SUPFAM" id="SSF57850">
    <property type="entry name" value="RING/U-box"/>
    <property type="match status" value="1"/>
</dbReference>
<evidence type="ECO:0000259" key="13">
    <source>
        <dbReference type="PROSITE" id="PS50089"/>
    </source>
</evidence>
<feature type="compositionally biased region" description="Low complexity" evidence="11">
    <location>
        <begin position="194"/>
        <end position="209"/>
    </location>
</feature>
<keyword evidence="9" id="KW-0539">Nucleus</keyword>
<dbReference type="InterPro" id="IPR034078">
    <property type="entry name" value="NFX1_fam"/>
</dbReference>
<dbReference type="SMART" id="SM00438">
    <property type="entry name" value="ZnF_NFX"/>
    <property type="match status" value="9"/>
</dbReference>
<dbReference type="InterPro" id="IPR000967">
    <property type="entry name" value="Znf_NFX1"/>
</dbReference>
<proteinExistence type="inferred from homology"/>
<evidence type="ECO:0000256" key="3">
    <source>
        <dbReference type="ARBA" id="ARBA00022723"/>
    </source>
</evidence>
<dbReference type="Pfam" id="PF01424">
    <property type="entry name" value="R3H"/>
    <property type="match status" value="1"/>
</dbReference>
<keyword evidence="5 10" id="KW-0863">Zinc-finger</keyword>
<dbReference type="AlphaFoldDB" id="V5GY42"/>
<feature type="domain" description="RING-type" evidence="13">
    <location>
        <begin position="357"/>
        <end position="404"/>
    </location>
</feature>
<evidence type="ECO:0000256" key="8">
    <source>
        <dbReference type="ARBA" id="ARBA00023163"/>
    </source>
</evidence>
<dbReference type="Pfam" id="PF01422">
    <property type="entry name" value="zf-NF-X1"/>
    <property type="match status" value="8"/>
</dbReference>
<organism evidence="15">
    <name type="scientific">Anoplophora glabripennis</name>
    <name type="common">Asian longhorn beetle</name>
    <name type="synonym">Anoplophora nobilis</name>
    <dbReference type="NCBI Taxonomy" id="217634"/>
    <lineage>
        <taxon>Eukaryota</taxon>
        <taxon>Metazoa</taxon>
        <taxon>Ecdysozoa</taxon>
        <taxon>Arthropoda</taxon>
        <taxon>Hexapoda</taxon>
        <taxon>Insecta</taxon>
        <taxon>Pterygota</taxon>
        <taxon>Neoptera</taxon>
        <taxon>Endopterygota</taxon>
        <taxon>Coleoptera</taxon>
        <taxon>Polyphaga</taxon>
        <taxon>Cucujiformia</taxon>
        <taxon>Chrysomeloidea</taxon>
        <taxon>Cerambycidae</taxon>
        <taxon>Lamiinae</taxon>
        <taxon>Lamiini</taxon>
        <taxon>Anoplophora</taxon>
    </lineage>
</organism>
<evidence type="ECO:0000256" key="9">
    <source>
        <dbReference type="ARBA" id="ARBA00023242"/>
    </source>
</evidence>
<dbReference type="PROSITE" id="PS50089">
    <property type="entry name" value="ZF_RING_2"/>
    <property type="match status" value="1"/>
</dbReference>
<dbReference type="GO" id="GO:0005634">
    <property type="term" value="C:nucleus"/>
    <property type="evidence" value="ECO:0007669"/>
    <property type="project" value="UniProtKB-SubCell"/>
</dbReference>
<evidence type="ECO:0000256" key="11">
    <source>
        <dbReference type="SAM" id="MobiDB-lite"/>
    </source>
</evidence>
<dbReference type="GO" id="GO:0000122">
    <property type="term" value="P:negative regulation of transcription by RNA polymerase II"/>
    <property type="evidence" value="ECO:0007669"/>
    <property type="project" value="TreeGrafter"/>
</dbReference>
<name>V5GY42_ANOGL</name>
<evidence type="ECO:0000256" key="10">
    <source>
        <dbReference type="PROSITE-ProRule" id="PRU00175"/>
    </source>
</evidence>
<feature type="compositionally biased region" description="Polar residues" evidence="11">
    <location>
        <begin position="115"/>
        <end position="131"/>
    </location>
</feature>
<dbReference type="GO" id="GO:0000981">
    <property type="term" value="F:DNA-binding transcription factor activity, RNA polymerase II-specific"/>
    <property type="evidence" value="ECO:0007669"/>
    <property type="project" value="TreeGrafter"/>
</dbReference>
<feature type="domain" description="R3H" evidence="14">
    <location>
        <begin position="974"/>
        <end position="1039"/>
    </location>
</feature>
<keyword evidence="7" id="KW-0805">Transcription regulation</keyword>
<evidence type="ECO:0000256" key="1">
    <source>
        <dbReference type="ARBA" id="ARBA00004123"/>
    </source>
</evidence>
<dbReference type="InterPro" id="IPR001841">
    <property type="entry name" value="Znf_RING"/>
</dbReference>
<dbReference type="CDD" id="cd02643">
    <property type="entry name" value="R3H_NF-X1"/>
    <property type="match status" value="1"/>
</dbReference>
<comment type="subcellular location">
    <subcellularLocation>
        <location evidence="1">Nucleus</location>
    </subcellularLocation>
</comment>
<evidence type="ECO:0000259" key="12">
    <source>
        <dbReference type="PROSITE" id="PS50016"/>
    </source>
</evidence>
<sequence>MSFHNNQLNMNFNSNYEAHTYNSAQSSEFSNLREIPNQVVDVRYSTLEPTAQEFHPMNQTTDSSNGAIKKTSRNEKNQYKGKEKNRRSWYGSGRTFNGSKREYFNRNESSKNEEQNNPQDCASFSDKSNQDLYGEDNLPTHSHNSSKFQKEKNSGHSQSRHFERNLEASSKQYGNRNKYKENTKSDYQTSNVDSFRSYENSNRNYRGSSRSYDKFYKINNKSEKSNNYYEKSGGNGTYDKYNRTDNYYDSSGRSYTNNYSYRKNSNNSFERSNIDQFENDSYKTQKNEYHIDEFKSGFRPYVGKNDKYLEGKIRKDWRMPTNSNKHSKDSATKIKKFDAASQRERLEEMLNRRLLECLVCCEKIKHTDKVWSCSQCYHILHLHCVAAWAKSSKMENGWRCPACQNMCTEVPNQYKCYCGKTVDPKYTPGVIPHGCGDICLRKGRACDHKCTILCHPGPCPDCDVMVAKSCGCGLTKPVVKCSADVEIVCNSICNKILNCGIHKCISVCHPGDCSPCSENIIQECYCGKQGRKVLCSAEFCGRTKYTCEDICEKILTCGNHKCQRMCHEGPCDPCARDVNLVTTCPCGKTPLDRSRSSCLDPIPCCDKICGNVLKCGQPSLPHKCRENCHEGDCPKCPLTTVVRCRCGHMDKELPCQQLTSKADDARCEKKCTKKRTCGKHKCNQRCCIEIEHFCPLPCNHQLSCGQHRCERTCHSGRCPPCIETSFEELYCECGASVLYPPVPCGTKPPACNKPCSRQRPCGHNVNHNCHTGPCPPCTVLCKRWCHGHHEQRSAIPCHQENFSCGLPCGKPMPCGRHRCNKPCHEGQCPLPCKQPCSIQRTLCGHPCGRPCHSPPCPESNCKQNVPVTCACGLQKGIRPCIEVSEEFKNIEMAKLKEKIGDLSKDQTVDISDLYKPKKPTVLKVLECTEECCVLERNRRLAIGLQIRNPDLSQKLTPKYTDFMKQWAKKDPHFCQKVHDKLTELVQLAKQSKQKSRSYSFDSMNRDKRHFIHEYCEHFGVESAAYDTEPNRNIVATAVKDKSWLPSMSLLEVIQRENGQRKVPGPSVLGRSTATKPEIVSLRLPCQTQRPNMHPGEIIDYFDSPPQL</sequence>
<comment type="similarity">
    <text evidence="2">Belongs to the NFX1 family.</text>
</comment>
<dbReference type="PROSITE" id="PS51061">
    <property type="entry name" value="R3H"/>
    <property type="match status" value="1"/>
</dbReference>
<dbReference type="CDD" id="cd06008">
    <property type="entry name" value="NF-X1-zinc-finger"/>
    <property type="match status" value="8"/>
</dbReference>
<dbReference type="InterPro" id="IPR034076">
    <property type="entry name" value="R3H_NF-X1"/>
</dbReference>
<protein>
    <submittedName>
        <fullName evidence="15">Protein shuttle craft</fullName>
    </submittedName>
</protein>
<feature type="compositionally biased region" description="Polar residues" evidence="11">
    <location>
        <begin position="57"/>
        <end position="66"/>
    </location>
</feature>
<keyword evidence="8" id="KW-0804">Transcription</keyword>
<dbReference type="GO" id="GO:0008270">
    <property type="term" value="F:zinc ion binding"/>
    <property type="evidence" value="ECO:0007669"/>
    <property type="project" value="UniProtKB-KW"/>
</dbReference>
<dbReference type="GeneID" id="108915876"/>
<dbReference type="InterPro" id="IPR019787">
    <property type="entry name" value="Znf_PHD-finger"/>
</dbReference>
<dbReference type="PROSITE" id="PS50016">
    <property type="entry name" value="ZF_PHD_2"/>
    <property type="match status" value="1"/>
</dbReference>
<evidence type="ECO:0000313" key="15">
    <source>
        <dbReference type="EMBL" id="JAB65318.1"/>
    </source>
</evidence>
<feature type="compositionally biased region" description="Basic and acidic residues" evidence="11">
    <location>
        <begin position="72"/>
        <end position="82"/>
    </location>
</feature>
<dbReference type="SMART" id="SM00393">
    <property type="entry name" value="R3H"/>
    <property type="match status" value="1"/>
</dbReference>
<dbReference type="InterPro" id="IPR036867">
    <property type="entry name" value="R3H_dom_sf"/>
</dbReference>
<dbReference type="PANTHER" id="PTHR12360">
    <property type="entry name" value="NUCLEAR TRANSCRIPTION FACTOR, X-BOX BINDING 1 NFX1"/>
    <property type="match status" value="1"/>
</dbReference>
<dbReference type="PANTHER" id="PTHR12360:SF12">
    <property type="entry name" value="TRANSCRIPTIONAL REPRESSOR NF-X1"/>
    <property type="match status" value="1"/>
</dbReference>
<reference evidence="15" key="1">
    <citation type="submission" date="2013-07" db="EMBL/GenBank/DDBJ databases">
        <title>Midgut Transcriptome Profiling of Anoplphora glabripennis, a Lignocellulose Degrading, Wood-Boring Cerambycid.</title>
        <authorList>
            <person name="Scully E.D."/>
            <person name="Hoover K."/>
            <person name="Carlson J.E."/>
            <person name="Tien M."/>
            <person name="Geib S.M."/>
        </authorList>
    </citation>
    <scope>NUCLEOTIDE SEQUENCE</scope>
</reference>
<feature type="compositionally biased region" description="Basic and acidic residues" evidence="11">
    <location>
        <begin position="99"/>
        <end position="114"/>
    </location>
</feature>
<dbReference type="SUPFAM" id="SSF82708">
    <property type="entry name" value="R3H domain"/>
    <property type="match status" value="1"/>
</dbReference>
<evidence type="ECO:0000256" key="6">
    <source>
        <dbReference type="ARBA" id="ARBA00022833"/>
    </source>
</evidence>
<feature type="domain" description="PHD-type" evidence="12">
    <location>
        <begin position="354"/>
        <end position="406"/>
    </location>
</feature>
<evidence type="ECO:0000256" key="7">
    <source>
        <dbReference type="ARBA" id="ARBA00023015"/>
    </source>
</evidence>
<evidence type="ECO:0000256" key="4">
    <source>
        <dbReference type="ARBA" id="ARBA00022737"/>
    </source>
</evidence>
<dbReference type="OrthoDB" id="6512771at2759"/>
<accession>V5GY42</accession>
<evidence type="ECO:0000259" key="14">
    <source>
        <dbReference type="PROSITE" id="PS51061"/>
    </source>
</evidence>
<evidence type="ECO:0000256" key="2">
    <source>
        <dbReference type="ARBA" id="ARBA00007269"/>
    </source>
</evidence>
<feature type="compositionally biased region" description="Basic and acidic residues" evidence="11">
    <location>
        <begin position="148"/>
        <end position="166"/>
    </location>
</feature>